<keyword evidence="3" id="KW-1185">Reference proteome</keyword>
<name>A0ABR8KN51_9NOSO</name>
<evidence type="ECO:0000313" key="3">
    <source>
        <dbReference type="Proteomes" id="UP000637383"/>
    </source>
</evidence>
<dbReference type="Proteomes" id="UP000637383">
    <property type="component" value="Unassembled WGS sequence"/>
</dbReference>
<evidence type="ECO:0000256" key="1">
    <source>
        <dbReference type="SAM" id="MobiDB-lite"/>
    </source>
</evidence>
<evidence type="ECO:0000313" key="2">
    <source>
        <dbReference type="EMBL" id="MBD2739287.1"/>
    </source>
</evidence>
<dbReference type="EMBL" id="JACJTU010000077">
    <property type="protein sequence ID" value="MBD2739287.1"/>
    <property type="molecule type" value="Genomic_DNA"/>
</dbReference>
<accession>A0ABR8KN51</accession>
<gene>
    <name evidence="2" type="ORF">H6H03_36440</name>
</gene>
<reference evidence="2 3" key="1">
    <citation type="journal article" date="2020" name="ISME J.">
        <title>Comparative genomics reveals insights into cyanobacterial evolution and habitat adaptation.</title>
        <authorList>
            <person name="Chen M.Y."/>
            <person name="Teng W.K."/>
            <person name="Zhao L."/>
            <person name="Hu C.X."/>
            <person name="Zhou Y.K."/>
            <person name="Han B.P."/>
            <person name="Song L.R."/>
            <person name="Shu W.S."/>
        </authorList>
    </citation>
    <scope>NUCLEOTIDE SEQUENCE [LARGE SCALE GENOMIC DNA]</scope>
    <source>
        <strain evidence="2 3">FACHB-159</strain>
    </source>
</reference>
<proteinExistence type="predicted"/>
<organism evidence="2 3">
    <name type="scientific">Nostoc paludosum FACHB-159</name>
    <dbReference type="NCBI Taxonomy" id="2692908"/>
    <lineage>
        <taxon>Bacteria</taxon>
        <taxon>Bacillati</taxon>
        <taxon>Cyanobacteriota</taxon>
        <taxon>Cyanophyceae</taxon>
        <taxon>Nostocales</taxon>
        <taxon>Nostocaceae</taxon>
        <taxon>Nostoc</taxon>
    </lineage>
</organism>
<sequence>MADATTNPEQQSKPPRPSKPRTQKLELRERFQHVKFLDCNKPVGRVIFECWHCQQGIISEFRGEPIMGEFKGRPSISLVNVECPNCGKTAIKLSTGEILSTTAIPSPWKNDSTI</sequence>
<protein>
    <submittedName>
        <fullName evidence="2">Uncharacterized protein</fullName>
    </submittedName>
</protein>
<comment type="caution">
    <text evidence="2">The sequence shown here is derived from an EMBL/GenBank/DDBJ whole genome shotgun (WGS) entry which is preliminary data.</text>
</comment>
<feature type="region of interest" description="Disordered" evidence="1">
    <location>
        <begin position="1"/>
        <end position="24"/>
    </location>
</feature>
<feature type="compositionally biased region" description="Polar residues" evidence="1">
    <location>
        <begin position="1"/>
        <end position="13"/>
    </location>
</feature>